<dbReference type="AlphaFoldDB" id="A0A0P6BUY0"/>
<organism evidence="1 2">
    <name type="scientific">Daphnia magna</name>
    <dbReference type="NCBI Taxonomy" id="35525"/>
    <lineage>
        <taxon>Eukaryota</taxon>
        <taxon>Metazoa</taxon>
        <taxon>Ecdysozoa</taxon>
        <taxon>Arthropoda</taxon>
        <taxon>Crustacea</taxon>
        <taxon>Branchiopoda</taxon>
        <taxon>Diplostraca</taxon>
        <taxon>Cladocera</taxon>
        <taxon>Anomopoda</taxon>
        <taxon>Daphniidae</taxon>
        <taxon>Daphnia</taxon>
    </lineage>
</organism>
<evidence type="ECO:0000313" key="2">
    <source>
        <dbReference type="Proteomes" id="UP000076858"/>
    </source>
</evidence>
<comment type="caution">
    <text evidence="1">The sequence shown here is derived from an EMBL/GenBank/DDBJ whole genome shotgun (WGS) entry which is preliminary data.</text>
</comment>
<keyword evidence="2" id="KW-1185">Reference proteome</keyword>
<protein>
    <submittedName>
        <fullName evidence="1">Uncharacterized protein</fullName>
    </submittedName>
</protein>
<name>A0A0P6BUY0_9CRUS</name>
<proteinExistence type="predicted"/>
<dbReference type="EMBL" id="LRGB01000687">
    <property type="protein sequence ID" value="KZS16938.1"/>
    <property type="molecule type" value="Genomic_DNA"/>
</dbReference>
<reference evidence="1 2" key="1">
    <citation type="submission" date="2016-03" db="EMBL/GenBank/DDBJ databases">
        <title>EvidentialGene: Evidence-directed Construction of Genes on Genomes.</title>
        <authorList>
            <person name="Gilbert D.G."/>
            <person name="Choi J.-H."/>
            <person name="Mockaitis K."/>
            <person name="Colbourne J."/>
            <person name="Pfrender M."/>
        </authorList>
    </citation>
    <scope>NUCLEOTIDE SEQUENCE [LARGE SCALE GENOMIC DNA]</scope>
    <source>
        <strain evidence="1 2">Xinb3</strain>
        <tissue evidence="1">Complete organism</tissue>
    </source>
</reference>
<gene>
    <name evidence="1" type="ORF">APZ42_017588</name>
</gene>
<sequence length="182" mass="20786">MMRFTQLARGVGAIAAGATGAVAFKLSKEERVLRFPKNQISEQLAKLRLEEQSVDMTMKCEEFKQAKKRMDALIRWQTLPPLSPNYPVAPKGCASVAVGKIKEETRKKRPDIFTVGDYAAANRVDLEDLEMSPQEMKDIIRDWQTKQYGFRSAAEYSSQANSDWAKTSAFKMFNWISHRVRF</sequence>
<dbReference type="Proteomes" id="UP000076858">
    <property type="component" value="Unassembled WGS sequence"/>
</dbReference>
<evidence type="ECO:0000313" key="1">
    <source>
        <dbReference type="EMBL" id="KZS16938.1"/>
    </source>
</evidence>
<accession>A0A0P6BUY0</accession>